<feature type="region of interest" description="Disordered" evidence="1">
    <location>
        <begin position="27"/>
        <end position="50"/>
    </location>
</feature>
<accession>A0ABQ5FTS5</accession>
<feature type="compositionally biased region" description="Basic and acidic residues" evidence="1">
    <location>
        <begin position="33"/>
        <end position="43"/>
    </location>
</feature>
<evidence type="ECO:0000256" key="1">
    <source>
        <dbReference type="SAM" id="MobiDB-lite"/>
    </source>
</evidence>
<dbReference type="EMBL" id="BQNB010017738">
    <property type="protein sequence ID" value="GJT66700.1"/>
    <property type="molecule type" value="Genomic_DNA"/>
</dbReference>
<evidence type="ECO:0008006" key="4">
    <source>
        <dbReference type="Google" id="ProtNLM"/>
    </source>
</evidence>
<keyword evidence="3" id="KW-1185">Reference proteome</keyword>
<organism evidence="2 3">
    <name type="scientific">Tanacetum coccineum</name>
    <dbReference type="NCBI Taxonomy" id="301880"/>
    <lineage>
        <taxon>Eukaryota</taxon>
        <taxon>Viridiplantae</taxon>
        <taxon>Streptophyta</taxon>
        <taxon>Embryophyta</taxon>
        <taxon>Tracheophyta</taxon>
        <taxon>Spermatophyta</taxon>
        <taxon>Magnoliopsida</taxon>
        <taxon>eudicotyledons</taxon>
        <taxon>Gunneridae</taxon>
        <taxon>Pentapetalae</taxon>
        <taxon>asterids</taxon>
        <taxon>campanulids</taxon>
        <taxon>Asterales</taxon>
        <taxon>Asteraceae</taxon>
        <taxon>Asteroideae</taxon>
        <taxon>Anthemideae</taxon>
        <taxon>Anthemidinae</taxon>
        <taxon>Tanacetum</taxon>
    </lineage>
</organism>
<dbReference type="PANTHER" id="PTHR33116">
    <property type="entry name" value="REVERSE TRANSCRIPTASE ZINC-BINDING DOMAIN-CONTAINING PROTEIN-RELATED-RELATED"/>
    <property type="match status" value="1"/>
</dbReference>
<dbReference type="Proteomes" id="UP001151760">
    <property type="component" value="Unassembled WGS sequence"/>
</dbReference>
<evidence type="ECO:0000313" key="2">
    <source>
        <dbReference type="EMBL" id="GJT66700.1"/>
    </source>
</evidence>
<evidence type="ECO:0000313" key="3">
    <source>
        <dbReference type="Proteomes" id="UP001151760"/>
    </source>
</evidence>
<reference evidence="2" key="1">
    <citation type="journal article" date="2022" name="Int. J. Mol. Sci.">
        <title>Draft Genome of Tanacetum Coccineum: Genomic Comparison of Closely Related Tanacetum-Family Plants.</title>
        <authorList>
            <person name="Yamashiro T."/>
            <person name="Shiraishi A."/>
            <person name="Nakayama K."/>
            <person name="Satake H."/>
        </authorList>
    </citation>
    <scope>NUCLEOTIDE SEQUENCE</scope>
</reference>
<reference evidence="2" key="2">
    <citation type="submission" date="2022-01" db="EMBL/GenBank/DDBJ databases">
        <authorList>
            <person name="Yamashiro T."/>
            <person name="Shiraishi A."/>
            <person name="Satake H."/>
            <person name="Nakayama K."/>
        </authorList>
    </citation>
    <scope>NUCLEOTIDE SEQUENCE</scope>
</reference>
<proteinExistence type="predicted"/>
<comment type="caution">
    <text evidence="2">The sequence shown here is derived from an EMBL/GenBank/DDBJ whole genome shotgun (WGS) entry which is preliminary data.</text>
</comment>
<dbReference type="PANTHER" id="PTHR33116:SF73">
    <property type="entry name" value="REVERSE TRANSCRIPTASE DOMAIN-CONTAINING PROTEIN"/>
    <property type="match status" value="1"/>
</dbReference>
<name>A0ABQ5FTS5_9ASTR</name>
<sequence>MALVRQVVSIYDSLKDQDMSINILDNSLESQTSEDKSKEKNVDTSEDANLVDELDDLMNDLNKNKEHHEDIPEDINESNNEKFDNQNMEENTNIQKPTSNKSSLQYLSRPLGFENFNNETSSISNCSTSFDRFRKKDTKGFSLINEMTRIIKVGDSLGYDVKGCYKSPKKMIDDIITHGSIATDMMSLFLRNGILLAKIVTTKASYLTKSSKNLDVKIESNTASLEDRESRTKLLHEIDKIDGLETLDLHQKSRIKQGDPLSPFLFILVMEGLLMALSEASHSGLILVFYLASGLKINIYKSNVYGVGVSDNEGGNHDVRKLAWVKWPIVLASHVKGGLDIRSLISFNLALFLKWRWRMISYANALWVKVVKAFHGQDGGFGPNENYSNGIWSKIVGSSNYLHSNAILPSDLIRFQVGCGTSIRFWKYLWIGNSPLYLRYNRLFRLEQDKDCFISDHFKDNQWAWNWSCSIIGAPHSAYLNDIINEINLTEFSFERDVFY</sequence>
<gene>
    <name evidence="2" type="ORF">Tco_1018180</name>
</gene>
<protein>
    <recommendedName>
        <fullName evidence="4">RNA-directed DNA polymerase, eukaryota, reverse transcriptase zinc-binding domain protein</fullName>
    </recommendedName>
</protein>